<evidence type="ECO:0000256" key="4">
    <source>
        <dbReference type="ARBA" id="ARBA00022985"/>
    </source>
</evidence>
<dbReference type="InterPro" id="IPR002509">
    <property type="entry name" value="NODB_dom"/>
</dbReference>
<dbReference type="GO" id="GO:0016787">
    <property type="term" value="F:hydrolase activity"/>
    <property type="evidence" value="ECO:0007669"/>
    <property type="project" value="UniProtKB-KW"/>
</dbReference>
<reference evidence="9" key="1">
    <citation type="submission" date="2022-12" db="EMBL/GenBank/DDBJ databases">
        <title>Complete genome sequence of an Australian strain of Rouxiella badensis DAR84756 and resolution of the R. badensis DSM100043 and R. chamberiensis DSM28324 genomes.</title>
        <authorList>
            <person name="Paul S."/>
            <person name="Anderson P.J."/>
            <person name="Maynard G."/>
            <person name="Dyall-Smith M."/>
            <person name="Kudinha T."/>
        </authorList>
    </citation>
    <scope>NUCLEOTIDE SEQUENCE</scope>
    <source>
        <strain evidence="9">DSM 28324</strain>
    </source>
</reference>
<comment type="function">
    <text evidence="7">Catalyzes the deformylation of 4-deoxy-4-formamido-L-arabinose-phosphoundecaprenol to 4-amino-4-deoxy-L-arabinose-phosphoundecaprenol. The modified arabinose is attached to lipid A and is required for resistance to polymyxin and cationic antimicrobial peptides.</text>
</comment>
<dbReference type="Pfam" id="PF01522">
    <property type="entry name" value="Polysacc_deac_1"/>
    <property type="match status" value="1"/>
</dbReference>
<dbReference type="EMBL" id="CP114058">
    <property type="protein sequence ID" value="WAT02792.1"/>
    <property type="molecule type" value="Genomic_DNA"/>
</dbReference>
<dbReference type="PROSITE" id="PS51677">
    <property type="entry name" value="NODB"/>
    <property type="match status" value="1"/>
</dbReference>
<comment type="pathway">
    <text evidence="7">Glycolipid biosynthesis; 4-amino-4-deoxy-alpha-L-arabinose undecaprenyl phosphate biosynthesis; 4-amino-4-deoxy-alpha-L-arabinose undecaprenyl phosphate from UDP-4-deoxy-4-formamido-beta-L-arabinose and undecaprenyl phosphate: step 2/2.</text>
</comment>
<keyword evidence="4 7" id="KW-0448">Lipopolysaccharide biosynthesis</keyword>
<keyword evidence="5 7" id="KW-0443">Lipid metabolism</keyword>
<comment type="pathway">
    <text evidence="7">Bacterial outer membrane biogenesis; lipopolysaccharide biosynthesis.</text>
</comment>
<dbReference type="InterPro" id="IPR050248">
    <property type="entry name" value="Polysacc_deacetylase_ArnD"/>
</dbReference>
<protein>
    <recommendedName>
        <fullName evidence="7">Probable 4-deoxy-4-formamido-L-arabinose-phosphoundecaprenol deformylase ArnD</fullName>
        <ecNumber evidence="7">3.5.1.n3</ecNumber>
    </recommendedName>
</protein>
<gene>
    <name evidence="7 9" type="primary">arnD</name>
    <name evidence="9" type="ORF">O1V66_09890</name>
</gene>
<evidence type="ECO:0000256" key="1">
    <source>
        <dbReference type="ARBA" id="ARBA00022516"/>
    </source>
</evidence>
<name>A0ABY7HUZ0_9GAMM</name>
<evidence type="ECO:0000256" key="5">
    <source>
        <dbReference type="ARBA" id="ARBA00023098"/>
    </source>
</evidence>
<sequence>MKENRRVGLRIDVDTLSGTRHGVPELLRILDKHRITATFFFSVGPDNMGRHLWRLLRPRFLWKMLRSNAASLYGLDILFAGTAWPGRVIAKTCAGIMKETAERGHEIGLHAWDHQGWQANVEKWSDDQLEKQIRKGQVALENAIGKPVDCSAVPGWRADSRVIDIKEKFRFRYNSDCRGGSLFRPRLENGDTGTVQIPVTLPTYDEVIGREINDAGYNNYILNLIDNNAGLAVYTLHAEVEGMSRAAMFDDFLTRAAERGLHFCELGRLLPARSSELAIGSVVRAPFPGREGWLGRQSTGVE</sequence>
<evidence type="ECO:0000259" key="8">
    <source>
        <dbReference type="PROSITE" id="PS51677"/>
    </source>
</evidence>
<feature type="domain" description="NodB homology" evidence="8">
    <location>
        <begin position="5"/>
        <end position="264"/>
    </location>
</feature>
<dbReference type="Proteomes" id="UP001164712">
    <property type="component" value="Chromosome"/>
</dbReference>
<evidence type="ECO:0000313" key="9">
    <source>
        <dbReference type="EMBL" id="WAT02792.1"/>
    </source>
</evidence>
<organism evidence="9 10">
    <name type="scientific">Rouxiella chamberiensis</name>
    <dbReference type="NCBI Taxonomy" id="1513468"/>
    <lineage>
        <taxon>Bacteria</taxon>
        <taxon>Pseudomonadati</taxon>
        <taxon>Pseudomonadota</taxon>
        <taxon>Gammaproteobacteria</taxon>
        <taxon>Enterobacterales</taxon>
        <taxon>Yersiniaceae</taxon>
        <taxon>Rouxiella</taxon>
    </lineage>
</organism>
<keyword evidence="6 7" id="KW-0046">Antibiotic resistance</keyword>
<proteinExistence type="inferred from homology"/>
<evidence type="ECO:0000256" key="7">
    <source>
        <dbReference type="HAMAP-Rule" id="MF_01870"/>
    </source>
</evidence>
<dbReference type="EC" id="3.5.1.n3" evidence="7"/>
<dbReference type="NCBIfam" id="NF011923">
    <property type="entry name" value="PRK15394.1"/>
    <property type="match status" value="1"/>
</dbReference>
<dbReference type="SUPFAM" id="SSF88713">
    <property type="entry name" value="Glycoside hydrolase/deacetylase"/>
    <property type="match status" value="1"/>
</dbReference>
<evidence type="ECO:0000256" key="3">
    <source>
        <dbReference type="ARBA" id="ARBA00022801"/>
    </source>
</evidence>
<keyword evidence="1 7" id="KW-0444">Lipid biosynthesis</keyword>
<dbReference type="HAMAP" id="MF_01870">
    <property type="entry name" value="ArnD"/>
    <property type="match status" value="1"/>
</dbReference>
<accession>A0ABY7HUZ0</accession>
<keyword evidence="3 7" id="KW-0378">Hydrolase</keyword>
<dbReference type="Gene3D" id="3.20.20.370">
    <property type="entry name" value="Glycoside hydrolase/deacetylase"/>
    <property type="match status" value="1"/>
</dbReference>
<evidence type="ECO:0000256" key="6">
    <source>
        <dbReference type="ARBA" id="ARBA00023251"/>
    </source>
</evidence>
<comment type="catalytic activity">
    <reaction evidence="7">
        <text>4-deoxy-4-formamido-alpha-L-arabinopyranosyl di-trans,octa-cis-undecaprenyl phosphate + H2O = 4-amino-4-deoxy-alpha-L-arabinopyranosyl di-trans,octa-cis-undecaprenyl phosphate + formate</text>
        <dbReference type="Rhea" id="RHEA:27734"/>
        <dbReference type="ChEBI" id="CHEBI:15377"/>
        <dbReference type="ChEBI" id="CHEBI:15740"/>
        <dbReference type="ChEBI" id="CHEBI:58909"/>
        <dbReference type="ChEBI" id="CHEBI:60463"/>
        <dbReference type="EC" id="3.5.1.n3"/>
    </reaction>
</comment>
<keyword evidence="2 7" id="KW-0441">Lipid A biosynthesis</keyword>
<evidence type="ECO:0000256" key="2">
    <source>
        <dbReference type="ARBA" id="ARBA00022556"/>
    </source>
</evidence>
<evidence type="ECO:0000313" key="10">
    <source>
        <dbReference type="Proteomes" id="UP001164712"/>
    </source>
</evidence>
<dbReference type="InterPro" id="IPR011330">
    <property type="entry name" value="Glyco_hydro/deAcase_b/a-brl"/>
</dbReference>
<dbReference type="PANTHER" id="PTHR10587">
    <property type="entry name" value="GLYCOSYL TRANSFERASE-RELATED"/>
    <property type="match status" value="1"/>
</dbReference>
<dbReference type="RefSeq" id="WP_045046576.1">
    <property type="nucleotide sequence ID" value="NZ_CP114058.1"/>
</dbReference>
<comment type="similarity">
    <text evidence="7">Belongs to the polysaccharide deacetylase family. ArnD deformylase subfamily.</text>
</comment>
<keyword evidence="10" id="KW-1185">Reference proteome</keyword>
<dbReference type="InterPro" id="IPR023557">
    <property type="entry name" value="ArnD"/>
</dbReference>
<dbReference type="PANTHER" id="PTHR10587:SF137">
    <property type="entry name" value="4-DEOXY-4-FORMAMIDO-L-ARABINOSE-PHOSPHOUNDECAPRENOL DEFORMYLASE ARND-RELATED"/>
    <property type="match status" value="1"/>
</dbReference>